<feature type="transmembrane region" description="Helical" evidence="2">
    <location>
        <begin position="181"/>
        <end position="200"/>
    </location>
</feature>
<feature type="transmembrane region" description="Helical" evidence="2">
    <location>
        <begin position="73"/>
        <end position="92"/>
    </location>
</feature>
<name>A0A1K1VP25_STRAR</name>
<evidence type="ECO:0000313" key="4">
    <source>
        <dbReference type="Proteomes" id="UP000181909"/>
    </source>
</evidence>
<evidence type="ECO:0000313" key="3">
    <source>
        <dbReference type="EMBL" id="SFX26945.1"/>
    </source>
</evidence>
<feature type="transmembrane region" description="Helical" evidence="2">
    <location>
        <begin position="113"/>
        <end position="141"/>
    </location>
</feature>
<reference evidence="3 4" key="1">
    <citation type="submission" date="2016-11" db="EMBL/GenBank/DDBJ databases">
        <authorList>
            <person name="Jaros S."/>
            <person name="Januszkiewicz K."/>
            <person name="Wedrychowicz H."/>
        </authorList>
    </citation>
    <scope>NUCLEOTIDE SEQUENCE [LARGE SCALE GENOMIC DNA]</scope>
    <source>
        <strain evidence="3 4">OK807</strain>
    </source>
</reference>
<sequence length="449" mass="47352">MTTSAMPGKTSSGKTSPGKASPQMPRARTALRTELRRGIAPWTGLAVALTLLVPLWSKAAQWQGSWGETQTQLHLAAVLLGGPLVAAAACWQGGREHRRRTSELLLSVPRSRLAQVTTAATPIVLWATAGYLLALAVVFAATAPYTGAGGPSFSVVVTDLGLLLSIGFVGFVVGRLVRWRLIAPVLAAVLYVLLGAPGYVESDARFLSPGVRYTLSGWVPVWWLAPVLLTWTGGIAATVLVAYAARRRLLAVVPLALAVAAGAVIAPTGENLFRDDPTATRRVCSAPASGTPQLCVKAPDAPVLPSVSAALAGMFSRLEGVPGAPVGYVDSEFDPKDDEAALAHVMRGWSVTRNKLTDPRSYASETALGLANRDCPSGLARSDRKGMKRVALTDDAVRTWLAGGDSTWDPEARPLVTRLKAMPDAGRKAWLGRYLATRKSCTPAEVPAL</sequence>
<protein>
    <submittedName>
        <fullName evidence="3">ABC-type transport system involved in multi-copper enzyme maturation, permease component</fullName>
    </submittedName>
</protein>
<feature type="region of interest" description="Disordered" evidence="1">
    <location>
        <begin position="1"/>
        <end position="27"/>
    </location>
</feature>
<dbReference type="EMBL" id="FPJO01000002">
    <property type="protein sequence ID" value="SFX26945.1"/>
    <property type="molecule type" value="Genomic_DNA"/>
</dbReference>
<evidence type="ECO:0000256" key="2">
    <source>
        <dbReference type="SAM" id="Phobius"/>
    </source>
</evidence>
<feature type="compositionally biased region" description="Polar residues" evidence="1">
    <location>
        <begin position="1"/>
        <end position="15"/>
    </location>
</feature>
<feature type="transmembrane region" description="Helical" evidence="2">
    <location>
        <begin position="220"/>
        <end position="242"/>
    </location>
</feature>
<evidence type="ECO:0000256" key="1">
    <source>
        <dbReference type="SAM" id="MobiDB-lite"/>
    </source>
</evidence>
<feature type="transmembrane region" description="Helical" evidence="2">
    <location>
        <begin position="153"/>
        <end position="174"/>
    </location>
</feature>
<dbReference type="RefSeq" id="WP_256259584.1">
    <property type="nucleotide sequence ID" value="NZ_FPJO01000002.1"/>
</dbReference>
<keyword evidence="2" id="KW-0472">Membrane</keyword>
<accession>A0A1K1VP25</accession>
<keyword evidence="2" id="KW-0812">Transmembrane</keyword>
<dbReference type="STRING" id="1893.SAMN02787144_100261"/>
<gene>
    <name evidence="3" type="ORF">SAMN02787144_100261</name>
</gene>
<proteinExistence type="predicted"/>
<feature type="transmembrane region" description="Helical" evidence="2">
    <location>
        <begin position="38"/>
        <end position="57"/>
    </location>
</feature>
<keyword evidence="2" id="KW-1133">Transmembrane helix</keyword>
<dbReference type="AlphaFoldDB" id="A0A1K1VP25"/>
<organism evidence="3 4">
    <name type="scientific">Streptomyces atratus</name>
    <dbReference type="NCBI Taxonomy" id="1893"/>
    <lineage>
        <taxon>Bacteria</taxon>
        <taxon>Bacillati</taxon>
        <taxon>Actinomycetota</taxon>
        <taxon>Actinomycetes</taxon>
        <taxon>Kitasatosporales</taxon>
        <taxon>Streptomycetaceae</taxon>
        <taxon>Streptomyces</taxon>
    </lineage>
</organism>
<feature type="transmembrane region" description="Helical" evidence="2">
    <location>
        <begin position="249"/>
        <end position="269"/>
    </location>
</feature>
<dbReference type="Proteomes" id="UP000181909">
    <property type="component" value="Unassembled WGS sequence"/>
</dbReference>